<evidence type="ECO:0000259" key="4">
    <source>
        <dbReference type="Pfam" id="PF01872"/>
    </source>
</evidence>
<dbReference type="GeneID" id="93727753"/>
<dbReference type="EMBL" id="RQTE01000092">
    <property type="protein sequence ID" value="RZI02670.1"/>
    <property type="molecule type" value="Genomic_DNA"/>
</dbReference>
<keyword evidence="8" id="KW-1185">Reference proteome</keyword>
<gene>
    <name evidence="6" type="ORF">EIG99_05800</name>
    <name evidence="5" type="ORF">I6J05_10795</name>
</gene>
<dbReference type="GO" id="GO:0008703">
    <property type="term" value="F:5-amino-6-(5-phosphoribosylamino)uracil reductase activity"/>
    <property type="evidence" value="ECO:0007669"/>
    <property type="project" value="InterPro"/>
</dbReference>
<evidence type="ECO:0000313" key="6">
    <source>
        <dbReference type="EMBL" id="RZI02670.1"/>
    </source>
</evidence>
<evidence type="ECO:0000313" key="7">
    <source>
        <dbReference type="Proteomes" id="UP000293854"/>
    </source>
</evidence>
<accession>A0A143PCL3</accession>
<dbReference type="OrthoDB" id="9800865at2"/>
<dbReference type="Gene3D" id="3.40.430.10">
    <property type="entry name" value="Dihydrofolate Reductase, subunit A"/>
    <property type="match status" value="1"/>
</dbReference>
<dbReference type="InterPro" id="IPR002734">
    <property type="entry name" value="RibDG_C"/>
</dbReference>
<dbReference type="Pfam" id="PF01872">
    <property type="entry name" value="RibD_C"/>
    <property type="match status" value="1"/>
</dbReference>
<dbReference type="SUPFAM" id="SSF53597">
    <property type="entry name" value="Dihydrofolate reductase-like"/>
    <property type="match status" value="1"/>
</dbReference>
<evidence type="ECO:0000313" key="8">
    <source>
        <dbReference type="Proteomes" id="UP000595942"/>
    </source>
</evidence>
<proteinExistence type="predicted"/>
<evidence type="ECO:0000256" key="2">
    <source>
        <dbReference type="ARBA" id="ARBA00022857"/>
    </source>
</evidence>
<dbReference type="GO" id="GO:0009231">
    <property type="term" value="P:riboflavin biosynthetic process"/>
    <property type="evidence" value="ECO:0007669"/>
    <property type="project" value="InterPro"/>
</dbReference>
<evidence type="ECO:0000313" key="5">
    <source>
        <dbReference type="EMBL" id="QQS82380.1"/>
    </source>
</evidence>
<dbReference type="RefSeq" id="WP_047131970.1">
    <property type="nucleotide sequence ID" value="NZ_CP015114.1"/>
</dbReference>
<dbReference type="EMBL" id="CP068073">
    <property type="protein sequence ID" value="QQS82380.1"/>
    <property type="molecule type" value="Genomic_DNA"/>
</dbReference>
<sequence>MTRPKIILHMSESINGNITGPYNKAAGSNLGKAYEYADEKINSKAMILGRKTIEENFTSKEMPNLPENPKSYSRNEDFIANTDLDHYVISIDPSGKAAWEQNYIKFRNRPKMHIIEVLSENVSDAYLEHLRNLNISYVFGGPNKKLDLKSVVSKLNQLFNLDKLTLSGGGGVNWSFFEQGLVDEISVIIAPVVDDHFNRPNLFDNNDKDKSDIIQKYKIHHVEQLDGDIVWLYYKI</sequence>
<dbReference type="KEGG" id="scv:A4G25_07730"/>
<keyword evidence="3" id="KW-0560">Oxidoreductase</keyword>
<keyword evidence="2" id="KW-0521">NADP</keyword>
<reference evidence="5 8" key="2">
    <citation type="submission" date="2021-01" db="EMBL/GenBank/DDBJ databases">
        <title>FDA dAtabase for Regulatory Grade micrObial Sequences (FDA-ARGOS): Supporting development and validation of Infectious Disease Dx tests.</title>
        <authorList>
            <person name="Sproer C."/>
            <person name="Gronow S."/>
            <person name="Severitt S."/>
            <person name="Schroder I."/>
            <person name="Tallon L."/>
            <person name="Sadzewicz L."/>
            <person name="Zhao X."/>
            <person name="Boylan J."/>
            <person name="Ott S."/>
            <person name="Bowen H."/>
            <person name="Vavikolanu K."/>
            <person name="Mehta A."/>
            <person name="Aluvathingal J."/>
            <person name="Nadendla S."/>
            <person name="Lowell S."/>
            <person name="Myers T."/>
            <person name="Yan Y."/>
            <person name="Sichtig H."/>
        </authorList>
    </citation>
    <scope>NUCLEOTIDE SEQUENCE [LARGE SCALE GENOMIC DNA]</scope>
    <source>
        <strain evidence="5 8">FDAARGOS_1148</strain>
    </source>
</reference>
<dbReference type="PANTHER" id="PTHR38011">
    <property type="entry name" value="DIHYDROFOLATE REDUCTASE FAMILY PROTEIN (AFU_ORTHOLOGUE AFUA_8G06820)"/>
    <property type="match status" value="1"/>
</dbReference>
<evidence type="ECO:0000256" key="3">
    <source>
        <dbReference type="ARBA" id="ARBA00023002"/>
    </source>
</evidence>
<dbReference type="Proteomes" id="UP000293854">
    <property type="component" value="Unassembled WGS sequence"/>
</dbReference>
<dbReference type="PANTHER" id="PTHR38011:SF7">
    <property type="entry name" value="2,5-DIAMINO-6-RIBOSYLAMINO-4(3H)-PYRIMIDINONE 5'-PHOSPHATE REDUCTASE"/>
    <property type="match status" value="1"/>
</dbReference>
<evidence type="ECO:0000256" key="1">
    <source>
        <dbReference type="ARBA" id="ARBA00005104"/>
    </source>
</evidence>
<reference evidence="6 7" key="1">
    <citation type="submission" date="2018-11" db="EMBL/GenBank/DDBJ databases">
        <title>Genomic profiling of Staphylococcus species from a Poultry farm system in KwaZulu-Natal, South Africa.</title>
        <authorList>
            <person name="Amoako D.G."/>
            <person name="Somboro A.M."/>
            <person name="Abia A.L.K."/>
            <person name="Bester L.A."/>
            <person name="Essack S.Y."/>
        </authorList>
    </citation>
    <scope>NUCLEOTIDE SEQUENCE [LARGE SCALE GENOMIC DNA]</scope>
    <source>
        <strain evidence="6 7">SA11</strain>
    </source>
</reference>
<organism evidence="6 7">
    <name type="scientific">Staphylococcus condimenti</name>
    <dbReference type="NCBI Taxonomy" id="70255"/>
    <lineage>
        <taxon>Bacteria</taxon>
        <taxon>Bacillati</taxon>
        <taxon>Bacillota</taxon>
        <taxon>Bacilli</taxon>
        <taxon>Bacillales</taxon>
        <taxon>Staphylococcaceae</taxon>
        <taxon>Staphylococcus</taxon>
    </lineage>
</organism>
<name>A0A143PCL3_9STAP</name>
<dbReference type="AlphaFoldDB" id="A0A143PCL3"/>
<comment type="pathway">
    <text evidence="1">Cofactor biosynthesis; riboflavin biosynthesis.</text>
</comment>
<dbReference type="Proteomes" id="UP000595942">
    <property type="component" value="Chromosome"/>
</dbReference>
<dbReference type="InterPro" id="IPR024072">
    <property type="entry name" value="DHFR-like_dom_sf"/>
</dbReference>
<feature type="domain" description="Bacterial bifunctional deaminase-reductase C-terminal" evidence="4">
    <location>
        <begin position="4"/>
        <end position="230"/>
    </location>
</feature>
<dbReference type="InterPro" id="IPR050765">
    <property type="entry name" value="Riboflavin_Biosynth_HTPR"/>
</dbReference>
<protein>
    <submittedName>
        <fullName evidence="6">5-amino-6-(5-phosphoribosylamino)uracil reductase</fullName>
    </submittedName>
    <submittedName>
        <fullName evidence="5">Dihydrofolate reductase family protein</fullName>
    </submittedName>
</protein>